<feature type="chain" id="PRO_5011010506" evidence="13">
    <location>
        <begin position="31"/>
        <end position="482"/>
    </location>
</feature>
<dbReference type="AlphaFoldDB" id="A0A1Y2CD92"/>
<sequence>MNKRYFSRNFLKVFLITIISFGEIIPKIMADECQILNEVFNLLDISEAIDNKLNKLNIDSPTCCNLEGIHCSTNNNGYVIDKVELRNFEIHNTDLPYVIEKLSELKALYFLSFRANKMIGTLPESIGDVSTLTYLDLSDNNFEGELPTSLGKLKNLNYLNLNGNKFQGTIPDSLKEIKHLKQLHLDNTELSGYVPNFPELNDCNYENTNLCVLKESKCKSTASICSDEIIKQTKEVNGYTSNSKKIIPIIIGSIVGLFIIMIILFFLYKKMSKKSKDTNDKSNRNSNSFEENINQIIDLNTNNNSKSADIIILPIVKNEDKYDIADNHTINNNNNNDIKKLMVDNHSNRNSLSVSPPTYSNMIVNGHSIVNNSRIQPVKLYGTRPNSMASSQDMNNSMNNRSSSLLSYNELYDSSGLSIEESDQLNTISPTTNTVDIVDALENPNRNDDNNNNNNAKKPLTKQEEAELFASHQNYEDDPPSY</sequence>
<keyword evidence="3" id="KW-1003">Cell membrane</keyword>
<evidence type="ECO:0000256" key="13">
    <source>
        <dbReference type="SAM" id="SignalP"/>
    </source>
</evidence>
<evidence type="ECO:0000313" key="15">
    <source>
        <dbReference type="EMBL" id="ORY44992.1"/>
    </source>
</evidence>
<keyword evidence="9 12" id="KW-0472">Membrane</keyword>
<dbReference type="SUPFAM" id="SSF52058">
    <property type="entry name" value="L domain-like"/>
    <property type="match status" value="1"/>
</dbReference>
<evidence type="ECO:0000313" key="16">
    <source>
        <dbReference type="Proteomes" id="UP000193920"/>
    </source>
</evidence>
<dbReference type="GO" id="GO:0005886">
    <property type="term" value="C:plasma membrane"/>
    <property type="evidence" value="ECO:0007669"/>
    <property type="project" value="UniProtKB-SubCell"/>
</dbReference>
<evidence type="ECO:0000256" key="4">
    <source>
        <dbReference type="ARBA" id="ARBA00022614"/>
    </source>
</evidence>
<evidence type="ECO:0000256" key="9">
    <source>
        <dbReference type="ARBA" id="ARBA00023136"/>
    </source>
</evidence>
<evidence type="ECO:0000256" key="3">
    <source>
        <dbReference type="ARBA" id="ARBA00022475"/>
    </source>
</evidence>
<evidence type="ECO:0000259" key="14">
    <source>
        <dbReference type="Pfam" id="PF23598"/>
    </source>
</evidence>
<feature type="transmembrane region" description="Helical" evidence="12">
    <location>
        <begin position="246"/>
        <end position="268"/>
    </location>
</feature>
<organism evidence="15 16">
    <name type="scientific">Neocallimastix californiae</name>
    <dbReference type="NCBI Taxonomy" id="1754190"/>
    <lineage>
        <taxon>Eukaryota</taxon>
        <taxon>Fungi</taxon>
        <taxon>Fungi incertae sedis</taxon>
        <taxon>Chytridiomycota</taxon>
        <taxon>Chytridiomycota incertae sedis</taxon>
        <taxon>Neocallimastigomycetes</taxon>
        <taxon>Neocallimastigales</taxon>
        <taxon>Neocallimastigaceae</taxon>
        <taxon>Neocallimastix</taxon>
    </lineage>
</organism>
<evidence type="ECO:0000256" key="8">
    <source>
        <dbReference type="ARBA" id="ARBA00022989"/>
    </source>
</evidence>
<protein>
    <submittedName>
        <fullName evidence="15">L domain-like protein</fullName>
    </submittedName>
</protein>
<comment type="subcellular location">
    <subcellularLocation>
        <location evidence="1">Cell membrane</location>
    </subcellularLocation>
    <subcellularLocation>
        <location evidence="10">Endomembrane system</location>
        <topology evidence="10">Single-pass membrane protein</topology>
    </subcellularLocation>
</comment>
<dbReference type="EMBL" id="MCOG01000112">
    <property type="protein sequence ID" value="ORY44992.1"/>
    <property type="molecule type" value="Genomic_DNA"/>
</dbReference>
<name>A0A1Y2CD92_9FUNG</name>
<dbReference type="PANTHER" id="PTHR48062">
    <property type="entry name" value="RECEPTOR-LIKE PROTEIN 14"/>
    <property type="match status" value="1"/>
</dbReference>
<feature type="signal peptide" evidence="13">
    <location>
        <begin position="1"/>
        <end position="30"/>
    </location>
</feature>
<evidence type="ECO:0000256" key="1">
    <source>
        <dbReference type="ARBA" id="ARBA00004236"/>
    </source>
</evidence>
<comment type="similarity">
    <text evidence="2">Belongs to the RLP family.</text>
</comment>
<dbReference type="STRING" id="1754190.A0A1Y2CD92"/>
<evidence type="ECO:0000256" key="12">
    <source>
        <dbReference type="SAM" id="Phobius"/>
    </source>
</evidence>
<feature type="region of interest" description="Disordered" evidence="11">
    <location>
        <begin position="441"/>
        <end position="482"/>
    </location>
</feature>
<dbReference type="GO" id="GO:0012505">
    <property type="term" value="C:endomembrane system"/>
    <property type="evidence" value="ECO:0007669"/>
    <property type="project" value="UniProtKB-SubCell"/>
</dbReference>
<feature type="domain" description="Disease resistance R13L4/SHOC-2-like LRR" evidence="14">
    <location>
        <begin position="96"/>
        <end position="188"/>
    </location>
</feature>
<evidence type="ECO:0000256" key="10">
    <source>
        <dbReference type="ARBA" id="ARBA00037847"/>
    </source>
</evidence>
<proteinExistence type="inferred from homology"/>
<dbReference type="PANTHER" id="PTHR48062:SF52">
    <property type="entry name" value="RECEPTOR-LIKE PROTEIN 8-RELATED"/>
    <property type="match status" value="1"/>
</dbReference>
<accession>A0A1Y2CD92</accession>
<dbReference type="FunFam" id="3.80.10.10:FF:000400">
    <property type="entry name" value="Nuclear pore complex protein NUP107"/>
    <property type="match status" value="1"/>
</dbReference>
<reference evidence="15 16" key="1">
    <citation type="submission" date="2016-08" db="EMBL/GenBank/DDBJ databases">
        <title>A Parts List for Fungal Cellulosomes Revealed by Comparative Genomics.</title>
        <authorList>
            <consortium name="DOE Joint Genome Institute"/>
            <person name="Haitjema C.H."/>
            <person name="Gilmore S.P."/>
            <person name="Henske J.K."/>
            <person name="Solomon K.V."/>
            <person name="De Groot R."/>
            <person name="Kuo A."/>
            <person name="Mondo S.J."/>
            <person name="Salamov A.A."/>
            <person name="Labutti K."/>
            <person name="Zhao Z."/>
            <person name="Chiniquy J."/>
            <person name="Barry K."/>
            <person name="Brewer H.M."/>
            <person name="Purvine S.O."/>
            <person name="Wright A.T."/>
            <person name="Boxma B."/>
            <person name="Van Alen T."/>
            <person name="Hackstein J.H."/>
            <person name="Baker S.E."/>
            <person name="Grigoriev I.V."/>
            <person name="O'Malley M.A."/>
        </authorList>
    </citation>
    <scope>NUCLEOTIDE SEQUENCE [LARGE SCALE GENOMIC DNA]</scope>
    <source>
        <strain evidence="15 16">G1</strain>
    </source>
</reference>
<evidence type="ECO:0000256" key="11">
    <source>
        <dbReference type="SAM" id="MobiDB-lite"/>
    </source>
</evidence>
<dbReference type="Pfam" id="PF23598">
    <property type="entry name" value="LRR_14"/>
    <property type="match status" value="1"/>
</dbReference>
<keyword evidence="5 12" id="KW-0812">Transmembrane</keyword>
<comment type="caution">
    <text evidence="15">The sequence shown here is derived from an EMBL/GenBank/DDBJ whole genome shotgun (WGS) entry which is preliminary data.</text>
</comment>
<dbReference type="InterPro" id="IPR032675">
    <property type="entry name" value="LRR_dom_sf"/>
</dbReference>
<keyword evidence="4" id="KW-0433">Leucine-rich repeat</keyword>
<evidence type="ECO:0000256" key="2">
    <source>
        <dbReference type="ARBA" id="ARBA00009592"/>
    </source>
</evidence>
<dbReference type="Proteomes" id="UP000193920">
    <property type="component" value="Unassembled WGS sequence"/>
</dbReference>
<evidence type="ECO:0000256" key="6">
    <source>
        <dbReference type="ARBA" id="ARBA00022729"/>
    </source>
</evidence>
<keyword evidence="6 13" id="KW-0732">Signal</keyword>
<dbReference type="OrthoDB" id="676979at2759"/>
<dbReference type="InterPro" id="IPR051502">
    <property type="entry name" value="RLP_Defense_Trigger"/>
</dbReference>
<gene>
    <name evidence="15" type="ORF">LY90DRAFT_509550</name>
</gene>
<keyword evidence="8 12" id="KW-1133">Transmembrane helix</keyword>
<keyword evidence="16" id="KW-1185">Reference proteome</keyword>
<evidence type="ECO:0000256" key="5">
    <source>
        <dbReference type="ARBA" id="ARBA00022692"/>
    </source>
</evidence>
<evidence type="ECO:0000256" key="7">
    <source>
        <dbReference type="ARBA" id="ARBA00022737"/>
    </source>
</evidence>
<keyword evidence="7" id="KW-0677">Repeat</keyword>
<dbReference type="Gene3D" id="3.80.10.10">
    <property type="entry name" value="Ribonuclease Inhibitor"/>
    <property type="match status" value="1"/>
</dbReference>
<dbReference type="InterPro" id="IPR055414">
    <property type="entry name" value="LRR_R13L4/SHOC2-like"/>
</dbReference>